<dbReference type="PANTHER" id="PTHR30042">
    <property type="entry name" value="POTASSIUM-TRANSPORTING ATPASE C CHAIN"/>
    <property type="match status" value="1"/>
</dbReference>
<reference evidence="13" key="1">
    <citation type="journal article" date="2019" name="Int. J. Syst. Evol. Microbiol.">
        <title>The Global Catalogue of Microorganisms (GCM) 10K type strain sequencing project: providing services to taxonomists for standard genome sequencing and annotation.</title>
        <authorList>
            <consortium name="The Broad Institute Genomics Platform"/>
            <consortium name="The Broad Institute Genome Sequencing Center for Infectious Disease"/>
            <person name="Wu L."/>
            <person name="Ma J."/>
        </authorList>
    </citation>
    <scope>NUCLEOTIDE SEQUENCE [LARGE SCALE GENOMIC DNA]</scope>
    <source>
        <strain evidence="13">CCUG 53762</strain>
    </source>
</reference>
<dbReference type="Pfam" id="PF02669">
    <property type="entry name" value="KdpC"/>
    <property type="match status" value="1"/>
</dbReference>
<name>A0ABW4ID02_9SPHI</name>
<evidence type="ECO:0000256" key="2">
    <source>
        <dbReference type="ARBA" id="ARBA00022475"/>
    </source>
</evidence>
<organism evidence="12 13">
    <name type="scientific">Pseudopedobacter beijingensis</name>
    <dbReference type="NCBI Taxonomy" id="1207056"/>
    <lineage>
        <taxon>Bacteria</taxon>
        <taxon>Pseudomonadati</taxon>
        <taxon>Bacteroidota</taxon>
        <taxon>Sphingobacteriia</taxon>
        <taxon>Sphingobacteriales</taxon>
        <taxon>Sphingobacteriaceae</taxon>
        <taxon>Pseudopedobacter</taxon>
    </lineage>
</organism>
<gene>
    <name evidence="11" type="primary">kdpC</name>
    <name evidence="12" type="ORF">ACFSAH_09550</name>
</gene>
<comment type="subunit">
    <text evidence="11">The system is composed of three essential subunits: KdpA, KdpB and KdpC.</text>
</comment>
<keyword evidence="6 11" id="KW-0067">ATP-binding</keyword>
<dbReference type="HAMAP" id="MF_00276">
    <property type="entry name" value="KdpC"/>
    <property type="match status" value="1"/>
</dbReference>
<comment type="caution">
    <text evidence="12">The sequence shown here is derived from an EMBL/GenBank/DDBJ whole genome shotgun (WGS) entry which is preliminary data.</text>
</comment>
<keyword evidence="10 11" id="KW-0472">Membrane</keyword>
<sequence>MKKHIIPAVKLTLLSILLLAVLYPMLVWGIAQISDGSGKGQTIEDKEKKYYLNVGQSFTQDKYFWSRPSAVDYNASGSGGSNKGPSNKEYLNEVQSRIDTFMLHNPGIKKSEIPVDMITASASGLDPDFSVQAARVQVKRIAKIRNLNEASLEKLINDNVEKPFLGIFGPEKINVLKLNMALDQLSNNSYSIR</sequence>
<proteinExistence type="inferred from homology"/>
<evidence type="ECO:0000256" key="5">
    <source>
        <dbReference type="ARBA" id="ARBA00022741"/>
    </source>
</evidence>
<evidence type="ECO:0000256" key="4">
    <source>
        <dbReference type="ARBA" id="ARBA00022692"/>
    </source>
</evidence>
<evidence type="ECO:0000256" key="7">
    <source>
        <dbReference type="ARBA" id="ARBA00022958"/>
    </source>
</evidence>
<comment type="subcellular location">
    <subcellularLocation>
        <location evidence="11">Cell membrane</location>
        <topology evidence="11">Single-pass membrane protein</topology>
    </subcellularLocation>
</comment>
<keyword evidence="2 11" id="KW-1003">Cell membrane</keyword>
<keyword evidence="1 11" id="KW-0813">Transport</keyword>
<dbReference type="InterPro" id="IPR003820">
    <property type="entry name" value="KdpC"/>
</dbReference>
<evidence type="ECO:0000256" key="10">
    <source>
        <dbReference type="ARBA" id="ARBA00023136"/>
    </source>
</evidence>
<evidence type="ECO:0000313" key="13">
    <source>
        <dbReference type="Proteomes" id="UP001597118"/>
    </source>
</evidence>
<evidence type="ECO:0000256" key="6">
    <source>
        <dbReference type="ARBA" id="ARBA00022840"/>
    </source>
</evidence>
<evidence type="ECO:0000313" key="12">
    <source>
        <dbReference type="EMBL" id="MFD1630123.1"/>
    </source>
</evidence>
<keyword evidence="5 11" id="KW-0547">Nucleotide-binding</keyword>
<keyword evidence="7 11" id="KW-0630">Potassium</keyword>
<dbReference type="Proteomes" id="UP001597118">
    <property type="component" value="Unassembled WGS sequence"/>
</dbReference>
<keyword evidence="9 11" id="KW-0406">Ion transport</keyword>
<dbReference type="NCBIfam" id="NF010606">
    <property type="entry name" value="PRK14002.1"/>
    <property type="match status" value="1"/>
</dbReference>
<keyword evidence="4 11" id="KW-0812">Transmembrane</keyword>
<comment type="similarity">
    <text evidence="11">Belongs to the KdpC family.</text>
</comment>
<keyword evidence="3 11" id="KW-0633">Potassium transport</keyword>
<dbReference type="NCBIfam" id="TIGR00681">
    <property type="entry name" value="kdpC"/>
    <property type="match status" value="1"/>
</dbReference>
<accession>A0ABW4ID02</accession>
<evidence type="ECO:0000256" key="9">
    <source>
        <dbReference type="ARBA" id="ARBA00023065"/>
    </source>
</evidence>
<comment type="function">
    <text evidence="11">Part of the high-affinity ATP-driven potassium transport (or Kdp) system, which catalyzes the hydrolysis of ATP coupled with the electrogenic transport of potassium into the cytoplasm. This subunit acts as a catalytic chaperone that increases the ATP-binding affinity of the ATP-hydrolyzing subunit KdpB by the formation of a transient KdpB/KdpC/ATP ternary complex.</text>
</comment>
<evidence type="ECO:0000256" key="3">
    <source>
        <dbReference type="ARBA" id="ARBA00022538"/>
    </source>
</evidence>
<evidence type="ECO:0000256" key="11">
    <source>
        <dbReference type="HAMAP-Rule" id="MF_00276"/>
    </source>
</evidence>
<keyword evidence="8 11" id="KW-1133">Transmembrane helix</keyword>
<dbReference type="RefSeq" id="WP_379662501.1">
    <property type="nucleotide sequence ID" value="NZ_JBHUDG010000015.1"/>
</dbReference>
<dbReference type="NCBIfam" id="NF001454">
    <property type="entry name" value="PRK00315.1"/>
    <property type="match status" value="1"/>
</dbReference>
<evidence type="ECO:0000256" key="8">
    <source>
        <dbReference type="ARBA" id="ARBA00022989"/>
    </source>
</evidence>
<keyword evidence="13" id="KW-1185">Reference proteome</keyword>
<evidence type="ECO:0000256" key="1">
    <source>
        <dbReference type="ARBA" id="ARBA00022448"/>
    </source>
</evidence>
<dbReference type="PANTHER" id="PTHR30042:SF2">
    <property type="entry name" value="POTASSIUM-TRANSPORTING ATPASE KDPC SUBUNIT"/>
    <property type="match status" value="1"/>
</dbReference>
<dbReference type="PIRSF" id="PIRSF001296">
    <property type="entry name" value="K_ATPase_KdpC"/>
    <property type="match status" value="1"/>
</dbReference>
<dbReference type="EMBL" id="JBHUDG010000015">
    <property type="protein sequence ID" value="MFD1630123.1"/>
    <property type="molecule type" value="Genomic_DNA"/>
</dbReference>
<protein>
    <recommendedName>
        <fullName evidence="11">Potassium-transporting ATPase KdpC subunit</fullName>
    </recommendedName>
    <alternativeName>
        <fullName evidence="11">ATP phosphohydrolase [potassium-transporting] C chain</fullName>
    </alternativeName>
    <alternativeName>
        <fullName evidence="11">Potassium-binding and translocating subunit C</fullName>
    </alternativeName>
    <alternativeName>
        <fullName evidence="11">Potassium-translocating ATPase C chain</fullName>
    </alternativeName>
</protein>